<reference evidence="1 2" key="1">
    <citation type="submission" date="2018-11" db="EMBL/GenBank/DDBJ databases">
        <authorList>
            <consortium name="Veterinary Laboratory Investigation and Response Network"/>
        </authorList>
    </citation>
    <scope>NUCLEOTIDE SEQUENCE [LARGE SCALE GENOMIC DNA]</scope>
    <source>
        <strain evidence="1 2">SPSE-18-VL-LA-PA-Ryan-0021</strain>
    </source>
</reference>
<comment type="caution">
    <text evidence="1">The sequence shown here is derived from an EMBL/GenBank/DDBJ whole genome shotgun (WGS) entry which is preliminary data.</text>
</comment>
<sequence length="157" mass="17955">MDLKTLNVFVESETFDFAGDAFDFLLEMREKALNELKLLLEKELAIENVKDSEELYLLEDDIYDIAGEDETETDLIDSDIEEIADVEEAVDVSNHTRYDTTIASKIEKFKNFVSYADSIISKNGVHSFTTNDPVNEIINEFKKITSVDYGTYTVLKK</sequence>
<dbReference type="AlphaFoldDB" id="A0A8H9BXC9"/>
<gene>
    <name evidence="1" type="ORF">EGV54_04895</name>
</gene>
<evidence type="ECO:0000313" key="1">
    <source>
        <dbReference type="EMBL" id="EGQ4384429.1"/>
    </source>
</evidence>
<proteinExistence type="predicted"/>
<dbReference type="Proteomes" id="UP000600220">
    <property type="component" value="Unassembled WGS sequence"/>
</dbReference>
<keyword evidence="2" id="KW-1185">Reference proteome</keyword>
<dbReference type="EMBL" id="AAXKXX010000004">
    <property type="protein sequence ID" value="EGQ4384429.1"/>
    <property type="molecule type" value="Genomic_DNA"/>
</dbReference>
<dbReference type="RefSeq" id="WP_100040161.1">
    <property type="nucleotide sequence ID" value="NZ_CAJESP010000003.1"/>
</dbReference>
<protein>
    <submittedName>
        <fullName evidence="1">Uncharacterized protein</fullName>
    </submittedName>
</protein>
<evidence type="ECO:0000313" key="2">
    <source>
        <dbReference type="Proteomes" id="UP000600220"/>
    </source>
</evidence>
<name>A0A8H9BXC9_STAPS</name>
<organism evidence="1 2">
    <name type="scientific">Staphylococcus pseudintermedius</name>
    <dbReference type="NCBI Taxonomy" id="283734"/>
    <lineage>
        <taxon>Bacteria</taxon>
        <taxon>Bacillati</taxon>
        <taxon>Bacillota</taxon>
        <taxon>Bacilli</taxon>
        <taxon>Bacillales</taxon>
        <taxon>Staphylococcaceae</taxon>
        <taxon>Staphylococcus</taxon>
        <taxon>Staphylococcus intermedius group</taxon>
    </lineage>
</organism>
<accession>A0A8H9BXC9</accession>